<dbReference type="RefSeq" id="WP_051909205.1">
    <property type="nucleotide sequence ID" value="NZ_HG938353.1"/>
</dbReference>
<keyword evidence="7" id="KW-1185">Reference proteome</keyword>
<dbReference type="Gene3D" id="3.40.50.11380">
    <property type="match status" value="1"/>
</dbReference>
<keyword evidence="3" id="KW-0677">Repeat</keyword>
<dbReference type="Pfam" id="PF13844">
    <property type="entry name" value="Glyco_transf_41"/>
    <property type="match status" value="2"/>
</dbReference>
<name>A0A068SL29_NEOGA</name>
<evidence type="ECO:0000259" key="5">
    <source>
        <dbReference type="Pfam" id="PF13844"/>
    </source>
</evidence>
<dbReference type="OrthoDB" id="146908at2"/>
<evidence type="ECO:0000256" key="1">
    <source>
        <dbReference type="ARBA" id="ARBA00004922"/>
    </source>
</evidence>
<keyword evidence="4" id="KW-0802">TPR repeat</keyword>
<feature type="domain" description="O-GlcNAc transferase C-terminal" evidence="5">
    <location>
        <begin position="255"/>
        <end position="409"/>
    </location>
</feature>
<dbReference type="InterPro" id="IPR029489">
    <property type="entry name" value="OGT/SEC/SPY_C"/>
</dbReference>
<dbReference type="GO" id="GO:0097363">
    <property type="term" value="F:protein O-acetylglucosaminyltransferase activity"/>
    <property type="evidence" value="ECO:0007669"/>
    <property type="project" value="TreeGrafter"/>
</dbReference>
<sequence length="646" mass="74468">MKPLKIQRQYVAAQNHFDKKEYHDVLGILNKLLDVHKDPRHYALLGATLLKLKMKTEAAQAFQLAGGMESPHKMKYMREAMRLHFSNNDDINVLRLGARFLKEAIADPDMAVLMSGALMRQELEGAEAFRNTLARSEEPTHRQLAARSIRLQDRSDEENKCILEIFEKDPEDRIVRNFYLSAMRDALDYEIIRKYEPIQFEEIARGEFEAISDEVSLFNLRWCDDEKTNAIAGARMGERKPKNSASKRLAMPHRWGSKLRVGYLSADLWTEHAVMKALRGILESHDKSRFDITLFCNAPAERLRNDNNAIREEWGRVVRIRGMTDDEAAEAIKAENIDILVDLQGHTAENRVFVMNRQTAPVHATWLGYPGTVVNVDIDYLIADSTVVPESSFPNYFEKVVWMPETFFPNEAVHRPMPQPIDRSLCDMPQDAFIFSCFHSHWKFTPATIDLWIRVLKETPESYLFLICRERFGARKNLIKAFAEAGIPESRLIFGDRVNNYAAYINRIGLTDLGLDTYPYNGHTTTSEKLWAGLPMLTHKGKNFASRVSESLLNALGLPEMVADDQDDFIRRAVHYYNNREELKEVRKRLEANRFTHPLFDAERYCRHLETAYTMMAEKAKAKIKPDHFSVPALPPREGPFSSRKN</sequence>
<comment type="pathway">
    <text evidence="1">Protein modification; protein glycosylation.</text>
</comment>
<dbReference type="KEGG" id="ngg:RG540_CH01860"/>
<dbReference type="PANTHER" id="PTHR44366:SF1">
    <property type="entry name" value="UDP-N-ACETYLGLUCOSAMINE--PEPTIDE N-ACETYLGLUCOSAMINYLTRANSFERASE 110 KDA SUBUNIT"/>
    <property type="match status" value="1"/>
</dbReference>
<dbReference type="AlphaFoldDB" id="A0A068SL29"/>
<dbReference type="Gene3D" id="3.40.50.2000">
    <property type="entry name" value="Glycogen Phosphorylase B"/>
    <property type="match status" value="1"/>
</dbReference>
<dbReference type="EMBL" id="HG938353">
    <property type="protein sequence ID" value="CDN46381.1"/>
    <property type="molecule type" value="Genomic_DNA"/>
</dbReference>
<evidence type="ECO:0000313" key="6">
    <source>
        <dbReference type="EMBL" id="CDN46381.1"/>
    </source>
</evidence>
<dbReference type="eggNOG" id="COG3914">
    <property type="taxonomic scope" value="Bacteria"/>
</dbReference>
<proteinExistence type="predicted"/>
<feature type="domain" description="O-GlcNAc transferase C-terminal" evidence="5">
    <location>
        <begin position="423"/>
        <end position="609"/>
    </location>
</feature>
<evidence type="ECO:0000256" key="4">
    <source>
        <dbReference type="ARBA" id="ARBA00022803"/>
    </source>
</evidence>
<organism evidence="6 7">
    <name type="scientific">Neorhizobium galegae bv. orientalis str. HAMBI 540</name>
    <dbReference type="NCBI Taxonomy" id="1028800"/>
    <lineage>
        <taxon>Bacteria</taxon>
        <taxon>Pseudomonadati</taxon>
        <taxon>Pseudomonadota</taxon>
        <taxon>Alphaproteobacteria</taxon>
        <taxon>Hyphomicrobiales</taxon>
        <taxon>Rhizobiaceae</taxon>
        <taxon>Rhizobium/Agrobacterium group</taxon>
        <taxon>Neorhizobium</taxon>
    </lineage>
</organism>
<evidence type="ECO:0000256" key="2">
    <source>
        <dbReference type="ARBA" id="ARBA00022679"/>
    </source>
</evidence>
<accession>A0A068SL29</accession>
<evidence type="ECO:0000256" key="3">
    <source>
        <dbReference type="ARBA" id="ARBA00022737"/>
    </source>
</evidence>
<dbReference type="GeneID" id="24258375"/>
<evidence type="ECO:0000313" key="7">
    <source>
        <dbReference type="Proteomes" id="UP000028181"/>
    </source>
</evidence>
<reference evidence="7" key="1">
    <citation type="journal article" date="2014" name="BMC Genomics">
        <title>Genome sequencing of two Neorhizobium galegae strains reveals a noeT gene responsible for the unusual acetylation of the nodulation factors.</title>
        <authorList>
            <person name="Osterman J."/>
            <person name="Marsh J."/>
            <person name="Laine P.K."/>
            <person name="Zeng Z."/>
            <person name="Alatalo E."/>
            <person name="Sullivan J.T."/>
            <person name="Young J.P."/>
            <person name="Thomas-Oates J."/>
            <person name="Paulin L."/>
            <person name="Lindstrom K."/>
        </authorList>
    </citation>
    <scope>NUCLEOTIDE SEQUENCE [LARGE SCALE GENOMIC DNA]</scope>
    <source>
        <strain evidence="7">HAMBI 540</strain>
    </source>
</reference>
<dbReference type="HOGENOM" id="CLU_001721_5_1_5"/>
<protein>
    <submittedName>
        <fullName evidence="6">O-linked acetylglucosamine transferase</fullName>
    </submittedName>
</protein>
<gene>
    <name evidence="6" type="ORF">RG540_CH01860</name>
</gene>
<keyword evidence="2 6" id="KW-0808">Transferase</keyword>
<dbReference type="InterPro" id="IPR037919">
    <property type="entry name" value="OGT"/>
</dbReference>
<dbReference type="PANTHER" id="PTHR44366">
    <property type="entry name" value="UDP-N-ACETYLGLUCOSAMINE--PEPTIDE N-ACETYLGLUCOSAMINYLTRANSFERASE 110 KDA SUBUNIT"/>
    <property type="match status" value="1"/>
</dbReference>
<dbReference type="GO" id="GO:0006493">
    <property type="term" value="P:protein O-linked glycosylation"/>
    <property type="evidence" value="ECO:0007669"/>
    <property type="project" value="InterPro"/>
</dbReference>
<dbReference type="Proteomes" id="UP000028181">
    <property type="component" value="Chromosome I"/>
</dbReference>
<dbReference type="PATRIC" id="fig|1028800.3.peg.188"/>